<protein>
    <submittedName>
        <fullName evidence="1">Uncharacterized protein</fullName>
    </submittedName>
</protein>
<name>A0A2P2IQ93_RHIMU</name>
<dbReference type="EMBL" id="GGEC01002900">
    <property type="protein sequence ID" value="MBW83383.1"/>
    <property type="molecule type" value="Transcribed_RNA"/>
</dbReference>
<evidence type="ECO:0000313" key="1">
    <source>
        <dbReference type="EMBL" id="MBW83383.1"/>
    </source>
</evidence>
<organism evidence="1">
    <name type="scientific">Rhizophora mucronata</name>
    <name type="common">Asiatic mangrove</name>
    <dbReference type="NCBI Taxonomy" id="61149"/>
    <lineage>
        <taxon>Eukaryota</taxon>
        <taxon>Viridiplantae</taxon>
        <taxon>Streptophyta</taxon>
        <taxon>Embryophyta</taxon>
        <taxon>Tracheophyta</taxon>
        <taxon>Spermatophyta</taxon>
        <taxon>Magnoliopsida</taxon>
        <taxon>eudicotyledons</taxon>
        <taxon>Gunneridae</taxon>
        <taxon>Pentapetalae</taxon>
        <taxon>rosids</taxon>
        <taxon>fabids</taxon>
        <taxon>Malpighiales</taxon>
        <taxon>Rhizophoraceae</taxon>
        <taxon>Rhizophora</taxon>
    </lineage>
</organism>
<dbReference type="AlphaFoldDB" id="A0A2P2IQ93"/>
<sequence length="37" mass="4493">MQEHGGWLKQLKNKQDKSCRSSWVRTTKINWSCRQML</sequence>
<proteinExistence type="predicted"/>
<reference evidence="1" key="1">
    <citation type="submission" date="2018-02" db="EMBL/GenBank/DDBJ databases">
        <title>Rhizophora mucronata_Transcriptome.</title>
        <authorList>
            <person name="Meera S.P."/>
            <person name="Sreeshan A."/>
            <person name="Augustine A."/>
        </authorList>
    </citation>
    <scope>NUCLEOTIDE SEQUENCE</scope>
    <source>
        <tissue evidence="1">Leaf</tissue>
    </source>
</reference>
<accession>A0A2P2IQ93</accession>